<evidence type="ECO:0000313" key="2">
    <source>
        <dbReference type="EMBL" id="EAT43170.1"/>
    </source>
</evidence>
<dbReference type="HOGENOM" id="CLU_046597_2_0_1"/>
<organism evidence="2 3">
    <name type="scientific">Aedes aegypti</name>
    <name type="common">Yellowfever mosquito</name>
    <name type="synonym">Culex aegypti</name>
    <dbReference type="NCBI Taxonomy" id="7159"/>
    <lineage>
        <taxon>Eukaryota</taxon>
        <taxon>Metazoa</taxon>
        <taxon>Ecdysozoa</taxon>
        <taxon>Arthropoda</taxon>
        <taxon>Hexapoda</taxon>
        <taxon>Insecta</taxon>
        <taxon>Pterygota</taxon>
        <taxon>Neoptera</taxon>
        <taxon>Endopterygota</taxon>
        <taxon>Diptera</taxon>
        <taxon>Nematocera</taxon>
        <taxon>Culicoidea</taxon>
        <taxon>Culicidae</taxon>
        <taxon>Culicinae</taxon>
        <taxon>Aedini</taxon>
        <taxon>Aedes</taxon>
        <taxon>Stegomyia</taxon>
    </lineage>
</organism>
<dbReference type="Proteomes" id="UP000682892">
    <property type="component" value="Unassembled WGS sequence"/>
</dbReference>
<reference evidence="2" key="2">
    <citation type="journal article" date="2007" name="Science">
        <title>Genome sequence of Aedes aegypti, a major arbovirus vector.</title>
        <authorList>
            <person name="Nene V."/>
            <person name="Wortman J.R."/>
            <person name="Lawson D."/>
            <person name="Haas B."/>
            <person name="Kodira C."/>
            <person name="Tu Z.J."/>
            <person name="Loftus B."/>
            <person name="Xi Z."/>
            <person name="Megy K."/>
            <person name="Grabherr M."/>
            <person name="Ren Q."/>
            <person name="Zdobnov E.M."/>
            <person name="Lobo N.F."/>
            <person name="Campbell K.S."/>
            <person name="Brown S.E."/>
            <person name="Bonaldo M.F."/>
            <person name="Zhu J."/>
            <person name="Sinkins S.P."/>
            <person name="Hogenkamp D.G."/>
            <person name="Amedeo P."/>
            <person name="Arensburger P."/>
            <person name="Atkinson P.W."/>
            <person name="Bidwell S."/>
            <person name="Biedler J."/>
            <person name="Birney E."/>
            <person name="Bruggner R.V."/>
            <person name="Costas J."/>
            <person name="Coy M.R."/>
            <person name="Crabtree J."/>
            <person name="Crawford M."/>
            <person name="Debruyn B."/>
            <person name="Decaprio D."/>
            <person name="Eiglmeier K."/>
            <person name="Eisenstadt E."/>
            <person name="El-Dorry H."/>
            <person name="Gelbart W.M."/>
            <person name="Gomes S.L."/>
            <person name="Hammond M."/>
            <person name="Hannick L.I."/>
            <person name="Hogan J.R."/>
            <person name="Holmes M.H."/>
            <person name="Jaffe D."/>
            <person name="Johnston J.S."/>
            <person name="Kennedy R.C."/>
            <person name="Koo H."/>
            <person name="Kravitz S."/>
            <person name="Kriventseva E.V."/>
            <person name="Kulp D."/>
            <person name="Labutti K."/>
            <person name="Lee E."/>
            <person name="Li S."/>
            <person name="Lovin D.D."/>
            <person name="Mao C."/>
            <person name="Mauceli E."/>
            <person name="Menck C.F."/>
            <person name="Miller J.R."/>
            <person name="Montgomery P."/>
            <person name="Mori A."/>
            <person name="Nascimento A.L."/>
            <person name="Naveira H.F."/>
            <person name="Nusbaum C."/>
            <person name="O'leary S."/>
            <person name="Orvis J."/>
            <person name="Pertea M."/>
            <person name="Quesneville H."/>
            <person name="Reidenbach K.R."/>
            <person name="Rogers Y.H."/>
            <person name="Roth C.W."/>
            <person name="Schneider J.R."/>
            <person name="Schatz M."/>
            <person name="Shumway M."/>
            <person name="Stanke M."/>
            <person name="Stinson E.O."/>
            <person name="Tubio J.M."/>
            <person name="Vanzee J.P."/>
            <person name="Verjovski-Almeida S."/>
            <person name="Werner D."/>
            <person name="White O."/>
            <person name="Wyder S."/>
            <person name="Zeng Q."/>
            <person name="Zhao Q."/>
            <person name="Zhao Y."/>
            <person name="Hill C.A."/>
            <person name="Raikhel A.S."/>
            <person name="Soares M.B."/>
            <person name="Knudson D.L."/>
            <person name="Lee N.H."/>
            <person name="Galagan J."/>
            <person name="Salzberg S.L."/>
            <person name="Paulsen I.T."/>
            <person name="Dimopoulos G."/>
            <person name="Collins F.H."/>
            <person name="Birren B."/>
            <person name="Fraser-Liggett C.M."/>
            <person name="Severson D.W."/>
        </authorList>
    </citation>
    <scope>NUCLEOTIDE SEQUENCE [LARGE SCALE GENOMIC DNA]</scope>
    <source>
        <strain evidence="2">Liverpool</strain>
    </source>
</reference>
<dbReference type="PRINTS" id="PR00180">
    <property type="entry name" value="CRETINALDHBP"/>
</dbReference>
<dbReference type="SUPFAM" id="SSF52087">
    <property type="entry name" value="CRAL/TRIO domain"/>
    <property type="match status" value="1"/>
</dbReference>
<dbReference type="Gene3D" id="1.10.8.20">
    <property type="entry name" value="N-terminal domain of phosphatidylinositol transfer protein sec14p"/>
    <property type="match status" value="1"/>
</dbReference>
<dbReference type="OMA" id="FTARHAC"/>
<dbReference type="KEGG" id="aag:5566369"/>
<sequence>MAVPCLDKVPESCDDFLSEMDPHFQQHALIHLREDPEIRQQMIAQLRDWIVKHPRIKNVRTDAIFLLKFLRAKKYNFINVTHLLERYLASKILHRDWFGRLDIEDPDLSALVDTGYLFLLPERDSKGRTLWFSTTFELDPTRFTARHACRLHMMTAELCAESNEFLCAGFILVCDFSNITLAHLNILSISEIRLLSKVANNSIPMRAQEVHFVNVPSAGLTIANLALQLATENLRNRTFFHKNWEELYQVVDKNLLPKECGGKVAKAELIKSFKERCKEMRPLLMAYDEMDMEIANDVELGINDKSDQLELGAIGTFRKLQVD</sequence>
<feature type="domain" description="CRAL-TRIO" evidence="1">
    <location>
        <begin position="105"/>
        <end position="268"/>
    </location>
</feature>
<gene>
    <name evidence="2" type="ORF">AaeL_AAEL005350</name>
</gene>
<dbReference type="EMBL" id="CH477337">
    <property type="protein sequence ID" value="EAT43170.1"/>
    <property type="molecule type" value="Genomic_DNA"/>
</dbReference>
<dbReference type="InterPro" id="IPR036273">
    <property type="entry name" value="CRAL/TRIO_N_dom_sf"/>
</dbReference>
<dbReference type="CDD" id="cd00170">
    <property type="entry name" value="SEC14"/>
    <property type="match status" value="1"/>
</dbReference>
<dbReference type="InterPro" id="IPR011074">
    <property type="entry name" value="CRAL/TRIO_N_dom"/>
</dbReference>
<dbReference type="GO" id="GO:0016020">
    <property type="term" value="C:membrane"/>
    <property type="evidence" value="ECO:0007669"/>
    <property type="project" value="TreeGrafter"/>
</dbReference>
<reference evidence="2" key="1">
    <citation type="submission" date="2005-10" db="EMBL/GenBank/DDBJ databases">
        <authorList>
            <person name="Loftus B.J."/>
            <person name="Nene V.M."/>
            <person name="Hannick L.I."/>
            <person name="Bidwell S."/>
            <person name="Haas B."/>
            <person name="Amedeo P."/>
            <person name="Orvis J."/>
            <person name="Wortman J.R."/>
            <person name="White O.R."/>
            <person name="Salzberg S."/>
            <person name="Shumway M."/>
            <person name="Koo H."/>
            <person name="Zhao Y."/>
            <person name="Holmes M."/>
            <person name="Miller J."/>
            <person name="Schatz M."/>
            <person name="Pop M."/>
            <person name="Pai G."/>
            <person name="Utterback T."/>
            <person name="Rogers Y.-H."/>
            <person name="Kravitz S."/>
            <person name="Fraser C.M."/>
        </authorList>
    </citation>
    <scope>NUCLEOTIDE SEQUENCE</scope>
    <source>
        <strain evidence="2">Liverpool</strain>
    </source>
</reference>
<dbReference type="SMART" id="SM00516">
    <property type="entry name" value="SEC14"/>
    <property type="match status" value="1"/>
</dbReference>
<dbReference type="InterPro" id="IPR036865">
    <property type="entry name" value="CRAL-TRIO_dom_sf"/>
</dbReference>
<dbReference type="AlphaFoldDB" id="A0A1S4FA99"/>
<evidence type="ECO:0000313" key="3">
    <source>
        <dbReference type="Proteomes" id="UP000682892"/>
    </source>
</evidence>
<name>A0A1S4FA99_AEDAE</name>
<evidence type="ECO:0000259" key="1">
    <source>
        <dbReference type="PROSITE" id="PS50191"/>
    </source>
</evidence>
<dbReference type="PANTHER" id="PTHR10174">
    <property type="entry name" value="ALPHA-TOCOPHEROL TRANSFER PROTEIN-RELATED"/>
    <property type="match status" value="1"/>
</dbReference>
<dbReference type="SUPFAM" id="SSF46938">
    <property type="entry name" value="CRAL/TRIO N-terminal domain"/>
    <property type="match status" value="1"/>
</dbReference>
<dbReference type="Gene3D" id="3.40.525.10">
    <property type="entry name" value="CRAL-TRIO lipid binding domain"/>
    <property type="match status" value="1"/>
</dbReference>
<protein>
    <submittedName>
        <fullName evidence="2">AAEL005350-PA</fullName>
    </submittedName>
</protein>
<accession>A0A1S4FA99</accession>
<dbReference type="PROSITE" id="PS50191">
    <property type="entry name" value="CRAL_TRIO"/>
    <property type="match status" value="1"/>
</dbReference>
<dbReference type="SMART" id="SM01100">
    <property type="entry name" value="CRAL_TRIO_N"/>
    <property type="match status" value="1"/>
</dbReference>
<dbReference type="OrthoDB" id="7126740at2759"/>
<reference evidence="2" key="3">
    <citation type="submission" date="2012-09" db="EMBL/GenBank/DDBJ databases">
        <authorList>
            <consortium name="VectorBase"/>
        </authorList>
    </citation>
    <scope>NUCLEOTIDE SEQUENCE</scope>
    <source>
        <strain evidence="2">Liverpool</strain>
    </source>
</reference>
<dbReference type="InterPro" id="IPR001251">
    <property type="entry name" value="CRAL-TRIO_dom"/>
</dbReference>
<dbReference type="Pfam" id="PF00650">
    <property type="entry name" value="CRAL_TRIO"/>
    <property type="match status" value="1"/>
</dbReference>
<dbReference type="GO" id="GO:1902936">
    <property type="term" value="F:phosphatidylinositol bisphosphate binding"/>
    <property type="evidence" value="ECO:0007669"/>
    <property type="project" value="TreeGrafter"/>
</dbReference>
<proteinExistence type="predicted"/>
<dbReference type="PANTHER" id="PTHR10174:SF166">
    <property type="entry name" value="LD40136P"/>
    <property type="match status" value="1"/>
</dbReference>